<evidence type="ECO:0000313" key="2">
    <source>
        <dbReference type="EMBL" id="CAG7831081.1"/>
    </source>
</evidence>
<keyword evidence="3" id="KW-1185">Reference proteome</keyword>
<dbReference type="EMBL" id="CAJVCH010558864">
    <property type="protein sequence ID" value="CAG7831081.1"/>
    <property type="molecule type" value="Genomic_DNA"/>
</dbReference>
<keyword evidence="1" id="KW-0812">Transmembrane</keyword>
<accession>A0A8J2LZ65</accession>
<dbReference type="Proteomes" id="UP000708208">
    <property type="component" value="Unassembled WGS sequence"/>
</dbReference>
<name>A0A8J2LZ65_9HEXA</name>
<keyword evidence="1" id="KW-1133">Transmembrane helix</keyword>
<gene>
    <name evidence="2" type="ORF">AFUS01_LOCUS40841</name>
</gene>
<feature type="non-terminal residue" evidence="2">
    <location>
        <position position="104"/>
    </location>
</feature>
<keyword evidence="1" id="KW-0472">Membrane</keyword>
<evidence type="ECO:0000256" key="1">
    <source>
        <dbReference type="SAM" id="Phobius"/>
    </source>
</evidence>
<evidence type="ECO:0000313" key="3">
    <source>
        <dbReference type="Proteomes" id="UP000708208"/>
    </source>
</evidence>
<protein>
    <submittedName>
        <fullName evidence="2">Uncharacterized protein</fullName>
    </submittedName>
</protein>
<reference evidence="2" key="1">
    <citation type="submission" date="2021-06" db="EMBL/GenBank/DDBJ databases">
        <authorList>
            <person name="Hodson N. C."/>
            <person name="Mongue J. A."/>
            <person name="Jaron S. K."/>
        </authorList>
    </citation>
    <scope>NUCLEOTIDE SEQUENCE</scope>
</reference>
<sequence length="104" mass="11982">MFLGMYSKPDEKTPTMITMVGLVLQGMYYSINCITFLMAVNSFLRPKSPEQLTSLMDGEPSLKWRTISACFIFYIEYIYHASTFIALMTFYPALAIFMSMINEL</sequence>
<proteinExistence type="predicted"/>
<feature type="transmembrane region" description="Helical" evidence="1">
    <location>
        <begin position="20"/>
        <end position="41"/>
    </location>
</feature>
<organism evidence="2 3">
    <name type="scientific">Allacma fusca</name>
    <dbReference type="NCBI Taxonomy" id="39272"/>
    <lineage>
        <taxon>Eukaryota</taxon>
        <taxon>Metazoa</taxon>
        <taxon>Ecdysozoa</taxon>
        <taxon>Arthropoda</taxon>
        <taxon>Hexapoda</taxon>
        <taxon>Collembola</taxon>
        <taxon>Symphypleona</taxon>
        <taxon>Sminthuridae</taxon>
        <taxon>Allacma</taxon>
    </lineage>
</organism>
<comment type="caution">
    <text evidence="2">The sequence shown here is derived from an EMBL/GenBank/DDBJ whole genome shotgun (WGS) entry which is preliminary data.</text>
</comment>
<dbReference type="AlphaFoldDB" id="A0A8J2LZ65"/>